<dbReference type="EMBL" id="JANEYF010005462">
    <property type="protein sequence ID" value="KAJ8928135.1"/>
    <property type="molecule type" value="Genomic_DNA"/>
</dbReference>
<sequence>MSTYGLFIATTIIPGCSPKKIEDILKNNEVKLWTNQLKVVYNKQPSLIITYLNEHKKRKSELIFDNNFLKYVAQSDPAFFWKLLENHEINNNLKLGRRTTKKIIMSKTHEIINEPKKYVKYFRHETLVRNLNKLGEFKQLYHNLFPRDIEKLDNGHVLCNKLLKYYPKHNQYKLFTETFKEVMNENILSNLSCLDDYFLELIVDKDVRERLAQLKYMESNDIEYIKYYQAEKSFTLIKEKINVTAVIGERTKLLCILVKSSAINKDLKFLEKVNVYYIFC</sequence>
<dbReference type="AlphaFoldDB" id="A0AAV8WMW8"/>
<gene>
    <name evidence="1" type="ORF">NQ314_019315</name>
</gene>
<evidence type="ECO:0000313" key="2">
    <source>
        <dbReference type="Proteomes" id="UP001162156"/>
    </source>
</evidence>
<evidence type="ECO:0000313" key="1">
    <source>
        <dbReference type="EMBL" id="KAJ8928135.1"/>
    </source>
</evidence>
<protein>
    <submittedName>
        <fullName evidence="1">Uncharacterized protein</fullName>
    </submittedName>
</protein>
<keyword evidence="2" id="KW-1185">Reference proteome</keyword>
<comment type="caution">
    <text evidence="1">The sequence shown here is derived from an EMBL/GenBank/DDBJ whole genome shotgun (WGS) entry which is preliminary data.</text>
</comment>
<dbReference type="Proteomes" id="UP001162156">
    <property type="component" value="Unassembled WGS sequence"/>
</dbReference>
<reference evidence="1" key="1">
    <citation type="journal article" date="2023" name="Insect Mol. Biol.">
        <title>Genome sequencing provides insights into the evolution of gene families encoding plant cell wall-degrading enzymes in longhorned beetles.</title>
        <authorList>
            <person name="Shin N.R."/>
            <person name="Okamura Y."/>
            <person name="Kirsch R."/>
            <person name="Pauchet Y."/>
        </authorList>
    </citation>
    <scope>NUCLEOTIDE SEQUENCE</scope>
    <source>
        <strain evidence="1">RBIC_L_NR</strain>
    </source>
</reference>
<accession>A0AAV8WMW8</accession>
<organism evidence="1 2">
    <name type="scientific">Rhamnusium bicolor</name>
    <dbReference type="NCBI Taxonomy" id="1586634"/>
    <lineage>
        <taxon>Eukaryota</taxon>
        <taxon>Metazoa</taxon>
        <taxon>Ecdysozoa</taxon>
        <taxon>Arthropoda</taxon>
        <taxon>Hexapoda</taxon>
        <taxon>Insecta</taxon>
        <taxon>Pterygota</taxon>
        <taxon>Neoptera</taxon>
        <taxon>Endopterygota</taxon>
        <taxon>Coleoptera</taxon>
        <taxon>Polyphaga</taxon>
        <taxon>Cucujiformia</taxon>
        <taxon>Chrysomeloidea</taxon>
        <taxon>Cerambycidae</taxon>
        <taxon>Lepturinae</taxon>
        <taxon>Rhagiini</taxon>
        <taxon>Rhamnusium</taxon>
    </lineage>
</organism>
<proteinExistence type="predicted"/>
<name>A0AAV8WMW8_9CUCU</name>